<feature type="non-terminal residue" evidence="1">
    <location>
        <position position="1"/>
    </location>
</feature>
<name>A0A0K2U336_LEPSM</name>
<proteinExistence type="predicted"/>
<organism evidence="1">
    <name type="scientific">Lepeophtheirus salmonis</name>
    <name type="common">Salmon louse</name>
    <name type="synonym">Caligus salmonis</name>
    <dbReference type="NCBI Taxonomy" id="72036"/>
    <lineage>
        <taxon>Eukaryota</taxon>
        <taxon>Metazoa</taxon>
        <taxon>Ecdysozoa</taxon>
        <taxon>Arthropoda</taxon>
        <taxon>Crustacea</taxon>
        <taxon>Multicrustacea</taxon>
        <taxon>Hexanauplia</taxon>
        <taxon>Copepoda</taxon>
        <taxon>Siphonostomatoida</taxon>
        <taxon>Caligidae</taxon>
        <taxon>Lepeophtheirus</taxon>
    </lineage>
</organism>
<accession>A0A0K2U336</accession>
<sequence length="60" mass="7202">FLSLQFGREFIEPCFLLQRHCLKVSYFDTMYGLMLFLTRSKIMQMLRVLQLGINNVLRMP</sequence>
<dbReference type="AlphaFoldDB" id="A0A0K2U336"/>
<dbReference type="EMBL" id="HACA01015353">
    <property type="protein sequence ID" value="CDW32714.1"/>
    <property type="molecule type" value="Transcribed_RNA"/>
</dbReference>
<protein>
    <submittedName>
        <fullName evidence="1">Uncharacterized protein</fullName>
    </submittedName>
</protein>
<reference evidence="1" key="1">
    <citation type="submission" date="2014-05" db="EMBL/GenBank/DDBJ databases">
        <authorList>
            <person name="Chronopoulou M."/>
        </authorList>
    </citation>
    <scope>NUCLEOTIDE SEQUENCE</scope>
    <source>
        <tissue evidence="1">Whole organism</tissue>
    </source>
</reference>
<evidence type="ECO:0000313" key="1">
    <source>
        <dbReference type="EMBL" id="CDW32714.1"/>
    </source>
</evidence>